<dbReference type="EMBL" id="JAGGKS010000003">
    <property type="protein sequence ID" value="MBP1925551.1"/>
    <property type="molecule type" value="Genomic_DNA"/>
</dbReference>
<accession>A0ABS4GCZ6</accession>
<evidence type="ECO:0000313" key="12">
    <source>
        <dbReference type="EMBL" id="MBP1925551.1"/>
    </source>
</evidence>
<dbReference type="Gene3D" id="1.10.1670.10">
    <property type="entry name" value="Helix-hairpin-Helix base-excision DNA repair enzymes (C-terminal)"/>
    <property type="match status" value="1"/>
</dbReference>
<feature type="domain" description="HhH-GPD" evidence="11">
    <location>
        <begin position="36"/>
        <end position="183"/>
    </location>
</feature>
<keyword evidence="7 10" id="KW-0411">Iron-sulfur</keyword>
<protein>
    <recommendedName>
        <fullName evidence="10">Endonuclease III</fullName>
        <ecNumber evidence="10">4.2.99.18</ecNumber>
    </recommendedName>
    <alternativeName>
        <fullName evidence="10">DNA-(apurinic or apyrimidinic site) lyase</fullName>
    </alternativeName>
</protein>
<dbReference type="InterPro" id="IPR023170">
    <property type="entry name" value="HhH_base_excis_C"/>
</dbReference>
<evidence type="ECO:0000256" key="6">
    <source>
        <dbReference type="ARBA" id="ARBA00023004"/>
    </source>
</evidence>
<evidence type="ECO:0000256" key="3">
    <source>
        <dbReference type="ARBA" id="ARBA00022723"/>
    </source>
</evidence>
<dbReference type="Pfam" id="PF00633">
    <property type="entry name" value="HHH"/>
    <property type="match status" value="1"/>
</dbReference>
<feature type="binding site" evidence="10">
    <location>
        <position position="185"/>
    </location>
    <ligand>
        <name>[4Fe-4S] cluster</name>
        <dbReference type="ChEBI" id="CHEBI:49883"/>
    </ligand>
</feature>
<keyword evidence="5 10" id="KW-0378">Hydrolase</keyword>
<dbReference type="Proteomes" id="UP001519342">
    <property type="component" value="Unassembled WGS sequence"/>
</dbReference>
<dbReference type="CDD" id="cd00056">
    <property type="entry name" value="ENDO3c"/>
    <property type="match status" value="1"/>
</dbReference>
<dbReference type="PANTHER" id="PTHR10359">
    <property type="entry name" value="A/G-SPECIFIC ADENINE GLYCOSYLASE/ENDONUCLEASE III"/>
    <property type="match status" value="1"/>
</dbReference>
<dbReference type="SMART" id="SM00525">
    <property type="entry name" value="FES"/>
    <property type="match status" value="1"/>
</dbReference>
<keyword evidence="9 10" id="KW-0326">Glycosidase</keyword>
<keyword evidence="12" id="KW-0255">Endonuclease</keyword>
<keyword evidence="2 10" id="KW-0004">4Fe-4S</keyword>
<dbReference type="GO" id="GO:0140078">
    <property type="term" value="F:class I DNA-(apurinic or apyrimidinic site) endonuclease activity"/>
    <property type="evidence" value="ECO:0007669"/>
    <property type="project" value="UniProtKB-EC"/>
</dbReference>
<gene>
    <name evidence="10" type="primary">nth</name>
    <name evidence="12" type="ORF">J2Z76_001410</name>
</gene>
<evidence type="ECO:0000256" key="8">
    <source>
        <dbReference type="ARBA" id="ARBA00023204"/>
    </source>
</evidence>
<dbReference type="InterPro" id="IPR000445">
    <property type="entry name" value="HhH_motif"/>
</dbReference>
<keyword evidence="8 10" id="KW-0234">DNA repair</keyword>
<evidence type="ECO:0000256" key="9">
    <source>
        <dbReference type="ARBA" id="ARBA00023295"/>
    </source>
</evidence>
<dbReference type="InterPro" id="IPR004035">
    <property type="entry name" value="Endouclease-III_FeS-bd_BS"/>
</dbReference>
<keyword evidence="10 12" id="KW-0456">Lyase</keyword>
<dbReference type="InterPro" id="IPR011257">
    <property type="entry name" value="DNA_glycosylase"/>
</dbReference>
<dbReference type="InterPro" id="IPR003265">
    <property type="entry name" value="HhH-GPD_domain"/>
</dbReference>
<evidence type="ECO:0000256" key="5">
    <source>
        <dbReference type="ARBA" id="ARBA00022801"/>
    </source>
</evidence>
<comment type="catalytic activity">
    <reaction evidence="10">
        <text>2'-deoxyribonucleotide-(2'-deoxyribose 5'-phosphate)-2'-deoxyribonucleotide-DNA = a 3'-end 2'-deoxyribonucleotide-(2,3-dehydro-2,3-deoxyribose 5'-phosphate)-DNA + a 5'-end 5'-phospho-2'-deoxyribonucleoside-DNA + H(+)</text>
        <dbReference type="Rhea" id="RHEA:66592"/>
        <dbReference type="Rhea" id="RHEA-COMP:13180"/>
        <dbReference type="Rhea" id="RHEA-COMP:16897"/>
        <dbReference type="Rhea" id="RHEA-COMP:17067"/>
        <dbReference type="ChEBI" id="CHEBI:15378"/>
        <dbReference type="ChEBI" id="CHEBI:136412"/>
        <dbReference type="ChEBI" id="CHEBI:157695"/>
        <dbReference type="ChEBI" id="CHEBI:167181"/>
        <dbReference type="EC" id="4.2.99.18"/>
    </reaction>
</comment>
<comment type="cofactor">
    <cofactor evidence="10">
        <name>[4Fe-4S] cluster</name>
        <dbReference type="ChEBI" id="CHEBI:49883"/>
    </cofactor>
    <text evidence="10">Binds 1 [4Fe-4S] cluster.</text>
</comment>
<dbReference type="Pfam" id="PF00730">
    <property type="entry name" value="HhH-GPD"/>
    <property type="match status" value="1"/>
</dbReference>
<dbReference type="PANTHER" id="PTHR10359:SF18">
    <property type="entry name" value="ENDONUCLEASE III"/>
    <property type="match status" value="1"/>
</dbReference>
<evidence type="ECO:0000256" key="1">
    <source>
        <dbReference type="ARBA" id="ARBA00008343"/>
    </source>
</evidence>
<dbReference type="InterPro" id="IPR005759">
    <property type="entry name" value="Nth"/>
</dbReference>
<proteinExistence type="inferred from homology"/>
<feature type="binding site" evidence="10">
    <location>
        <position position="192"/>
    </location>
    <ligand>
        <name>[4Fe-4S] cluster</name>
        <dbReference type="ChEBI" id="CHEBI:49883"/>
    </ligand>
</feature>
<dbReference type="PROSITE" id="PS00764">
    <property type="entry name" value="ENDONUCLEASE_III_1"/>
    <property type="match status" value="1"/>
</dbReference>
<evidence type="ECO:0000259" key="11">
    <source>
        <dbReference type="SMART" id="SM00478"/>
    </source>
</evidence>
<dbReference type="Gene3D" id="1.10.340.30">
    <property type="entry name" value="Hypothetical protein, domain 2"/>
    <property type="match status" value="1"/>
</dbReference>
<dbReference type="InterPro" id="IPR003651">
    <property type="entry name" value="Endonuclease3_FeS-loop_motif"/>
</dbReference>
<keyword evidence="4 10" id="KW-0227">DNA damage</keyword>
<evidence type="ECO:0000256" key="7">
    <source>
        <dbReference type="ARBA" id="ARBA00023014"/>
    </source>
</evidence>
<comment type="function">
    <text evidence="10">DNA repair enzyme that has both DNA N-glycosylase activity and AP-lyase activity. The DNA N-glycosylase activity releases various damaged pyrimidines from DNA by cleaving the N-glycosidic bond, leaving an AP (apurinic/apyrimidinic) site. The AP-lyase activity cleaves the phosphodiester bond 3' to the AP site by a beta-elimination, leaving a 3'-terminal unsaturated sugar and a product with a terminal 5'-phosphate.</text>
</comment>
<feature type="binding site" evidence="10">
    <location>
        <position position="195"/>
    </location>
    <ligand>
        <name>[4Fe-4S] cluster</name>
        <dbReference type="ChEBI" id="CHEBI:49883"/>
    </ligand>
</feature>
<dbReference type="SMART" id="SM00478">
    <property type="entry name" value="ENDO3c"/>
    <property type="match status" value="1"/>
</dbReference>
<dbReference type="NCBIfam" id="TIGR01083">
    <property type="entry name" value="nth"/>
    <property type="match status" value="1"/>
</dbReference>
<comment type="caution">
    <text evidence="12">The sequence shown here is derived from an EMBL/GenBank/DDBJ whole genome shotgun (WGS) entry which is preliminary data.</text>
</comment>
<dbReference type="HAMAP" id="MF_00942">
    <property type="entry name" value="Nth"/>
    <property type="match status" value="1"/>
</dbReference>
<keyword evidence="12" id="KW-0540">Nuclease</keyword>
<comment type="similarity">
    <text evidence="1 10">Belongs to the Nth/MutY family.</text>
</comment>
<reference evidence="12 13" key="1">
    <citation type="submission" date="2021-03" db="EMBL/GenBank/DDBJ databases">
        <title>Genomic Encyclopedia of Type Strains, Phase IV (KMG-IV): sequencing the most valuable type-strain genomes for metagenomic binning, comparative biology and taxonomic classification.</title>
        <authorList>
            <person name="Goeker M."/>
        </authorList>
    </citation>
    <scope>NUCLEOTIDE SEQUENCE [LARGE SCALE GENOMIC DNA]</scope>
    <source>
        <strain evidence="12 13">DSM 24004</strain>
    </source>
</reference>
<dbReference type="EC" id="4.2.99.18" evidence="10"/>
<keyword evidence="3 10" id="KW-0479">Metal-binding</keyword>
<dbReference type="PIRSF" id="PIRSF001435">
    <property type="entry name" value="Nth"/>
    <property type="match status" value="1"/>
</dbReference>
<sequence length="207" mass="23644">MTKADKAYQLLEIEYPNAKCSLDYGTPFQLLVSTILSAQATDKSVNNVTEKLYKLYPDVDSFLTLTQEEIENKIKKIGLYKNKSKNIYNMCRELRDKFNKEVPKTMVELMSLSGVGRKTASVVLVEAFKIPAFPVDTHVFRVSRRLGLAKGSTADKVSDEMMKKLSKKKWHLMHHLLITHGREVCIAQNPKCEICCLKNICTYFKAK</sequence>
<dbReference type="SUPFAM" id="SSF48150">
    <property type="entry name" value="DNA-glycosylase"/>
    <property type="match status" value="1"/>
</dbReference>
<organism evidence="12 13">
    <name type="scientific">Sedimentibacter acidaminivorans</name>
    <dbReference type="NCBI Taxonomy" id="913099"/>
    <lineage>
        <taxon>Bacteria</taxon>
        <taxon>Bacillati</taxon>
        <taxon>Bacillota</taxon>
        <taxon>Tissierellia</taxon>
        <taxon>Sedimentibacter</taxon>
    </lineage>
</organism>
<dbReference type="RefSeq" id="WP_209511277.1">
    <property type="nucleotide sequence ID" value="NZ_JAGGKS010000003.1"/>
</dbReference>
<evidence type="ECO:0000256" key="2">
    <source>
        <dbReference type="ARBA" id="ARBA00022485"/>
    </source>
</evidence>
<name>A0ABS4GCZ6_9FIRM</name>
<evidence type="ECO:0000256" key="4">
    <source>
        <dbReference type="ARBA" id="ARBA00022763"/>
    </source>
</evidence>
<evidence type="ECO:0000313" key="13">
    <source>
        <dbReference type="Proteomes" id="UP001519342"/>
    </source>
</evidence>
<keyword evidence="10" id="KW-0238">DNA-binding</keyword>
<keyword evidence="13" id="KW-1185">Reference proteome</keyword>
<evidence type="ECO:0000256" key="10">
    <source>
        <dbReference type="HAMAP-Rule" id="MF_00942"/>
    </source>
</evidence>
<feature type="binding site" evidence="10">
    <location>
        <position position="201"/>
    </location>
    <ligand>
        <name>[4Fe-4S] cluster</name>
        <dbReference type="ChEBI" id="CHEBI:49883"/>
    </ligand>
</feature>
<keyword evidence="6 10" id="KW-0408">Iron</keyword>